<dbReference type="Gene3D" id="3.90.105.10">
    <property type="entry name" value="Molybdopterin biosynthesis moea protein, domain 2"/>
    <property type="match status" value="1"/>
</dbReference>
<dbReference type="SUPFAM" id="SSF63882">
    <property type="entry name" value="MoeA N-terminal region -like"/>
    <property type="match status" value="1"/>
</dbReference>
<feature type="domain" description="MoaB/Mog" evidence="10">
    <location>
        <begin position="213"/>
        <end position="351"/>
    </location>
</feature>
<evidence type="ECO:0000313" key="12">
    <source>
        <dbReference type="Proteomes" id="UP000241645"/>
    </source>
</evidence>
<proteinExistence type="inferred from homology"/>
<dbReference type="InterPro" id="IPR036688">
    <property type="entry name" value="MoeA_C_domain_IV_sf"/>
</dbReference>
<dbReference type="InterPro" id="IPR005110">
    <property type="entry name" value="MoeA_linker/N"/>
</dbReference>
<reference evidence="11 12" key="1">
    <citation type="submission" date="2018-03" db="EMBL/GenBank/DDBJ databases">
        <title>Brevisbacillus phylogenomics.</title>
        <authorList>
            <person name="Dunlap C."/>
        </authorList>
    </citation>
    <scope>NUCLEOTIDE SEQUENCE [LARGE SCALE GENOMIC DNA]</scope>
    <source>
        <strain evidence="11 12">NRRL B-41110</strain>
    </source>
</reference>
<dbReference type="InterPro" id="IPR038987">
    <property type="entry name" value="MoeA-like"/>
</dbReference>
<evidence type="ECO:0000256" key="2">
    <source>
        <dbReference type="ARBA" id="ARBA00005046"/>
    </source>
</evidence>
<dbReference type="Pfam" id="PF03454">
    <property type="entry name" value="MoeA_C"/>
    <property type="match status" value="1"/>
</dbReference>
<dbReference type="InterPro" id="IPR036135">
    <property type="entry name" value="MoeA_linker/N_sf"/>
</dbReference>
<organism evidence="11 12">
    <name type="scientific">Brevibacillus porteri</name>
    <dbReference type="NCBI Taxonomy" id="2126350"/>
    <lineage>
        <taxon>Bacteria</taxon>
        <taxon>Bacillati</taxon>
        <taxon>Bacillota</taxon>
        <taxon>Bacilli</taxon>
        <taxon>Bacillales</taxon>
        <taxon>Paenibacillaceae</taxon>
        <taxon>Brevibacillus</taxon>
    </lineage>
</organism>
<dbReference type="Gene3D" id="3.40.980.10">
    <property type="entry name" value="MoaB/Mog-like domain"/>
    <property type="match status" value="1"/>
</dbReference>
<dbReference type="EMBL" id="PXZO01000022">
    <property type="protein sequence ID" value="PSK10202.1"/>
    <property type="molecule type" value="Genomic_DNA"/>
</dbReference>
<keyword evidence="9" id="KW-0479">Metal-binding</keyword>
<comment type="pathway">
    <text evidence="2 9">Cofactor biosynthesis; molybdopterin biosynthesis.</text>
</comment>
<keyword evidence="12" id="KW-1185">Reference proteome</keyword>
<dbReference type="Pfam" id="PF03453">
    <property type="entry name" value="MoeA_N"/>
    <property type="match status" value="1"/>
</dbReference>
<comment type="cofactor">
    <cofactor evidence="9">
        <name>Mg(2+)</name>
        <dbReference type="ChEBI" id="CHEBI:18420"/>
    </cofactor>
</comment>
<evidence type="ECO:0000256" key="7">
    <source>
        <dbReference type="ARBA" id="ARBA00023150"/>
    </source>
</evidence>
<dbReference type="EC" id="2.10.1.1" evidence="4 9"/>
<evidence type="ECO:0000256" key="9">
    <source>
        <dbReference type="RuleBase" id="RU365090"/>
    </source>
</evidence>
<keyword evidence="6 9" id="KW-0500">Molybdenum</keyword>
<dbReference type="Proteomes" id="UP000241645">
    <property type="component" value="Unassembled WGS sequence"/>
</dbReference>
<name>A0ABX5FQ92_9BACL</name>
<dbReference type="InterPro" id="IPR001453">
    <property type="entry name" value="MoaB/Mog_dom"/>
</dbReference>
<dbReference type="Gene3D" id="2.40.340.10">
    <property type="entry name" value="MoeA, C-terminal, domain IV"/>
    <property type="match status" value="1"/>
</dbReference>
<dbReference type="Gene3D" id="2.170.190.11">
    <property type="entry name" value="Molybdopterin biosynthesis moea protein, domain 3"/>
    <property type="match status" value="1"/>
</dbReference>
<evidence type="ECO:0000256" key="5">
    <source>
        <dbReference type="ARBA" id="ARBA00021108"/>
    </source>
</evidence>
<dbReference type="InterPro" id="IPR005111">
    <property type="entry name" value="MoeA_C_domain_IV"/>
</dbReference>
<evidence type="ECO:0000256" key="6">
    <source>
        <dbReference type="ARBA" id="ARBA00022505"/>
    </source>
</evidence>
<evidence type="ECO:0000259" key="10">
    <source>
        <dbReference type="SMART" id="SM00852"/>
    </source>
</evidence>
<keyword evidence="7 9" id="KW-0501">Molybdenum cofactor biosynthesis</keyword>
<protein>
    <recommendedName>
        <fullName evidence="5 9">Molybdopterin molybdenumtransferase</fullName>
        <ecNumber evidence="4 9">2.10.1.1</ecNumber>
    </recommendedName>
</protein>
<evidence type="ECO:0000256" key="4">
    <source>
        <dbReference type="ARBA" id="ARBA00013269"/>
    </source>
</evidence>
<evidence type="ECO:0000313" key="11">
    <source>
        <dbReference type="EMBL" id="PSK10202.1"/>
    </source>
</evidence>
<dbReference type="SUPFAM" id="SSF53218">
    <property type="entry name" value="Molybdenum cofactor biosynthesis proteins"/>
    <property type="match status" value="1"/>
</dbReference>
<dbReference type="PANTHER" id="PTHR10192:SF5">
    <property type="entry name" value="GEPHYRIN"/>
    <property type="match status" value="1"/>
</dbReference>
<accession>A0ABX5FQ92</accession>
<comment type="caution">
    <text evidence="11">The sequence shown here is derived from an EMBL/GenBank/DDBJ whole genome shotgun (WGS) entry which is preliminary data.</text>
</comment>
<dbReference type="SUPFAM" id="SSF63867">
    <property type="entry name" value="MoeA C-terminal domain-like"/>
    <property type="match status" value="1"/>
</dbReference>
<dbReference type="Pfam" id="PF00994">
    <property type="entry name" value="MoCF_biosynth"/>
    <property type="match status" value="1"/>
</dbReference>
<keyword evidence="9" id="KW-0460">Magnesium</keyword>
<comment type="similarity">
    <text evidence="3 9">Belongs to the MoeA family.</text>
</comment>
<keyword evidence="9" id="KW-0808">Transferase</keyword>
<dbReference type="PANTHER" id="PTHR10192">
    <property type="entry name" value="MOLYBDOPTERIN BIOSYNTHESIS PROTEIN"/>
    <property type="match status" value="1"/>
</dbReference>
<dbReference type="NCBIfam" id="TIGR00177">
    <property type="entry name" value="molyb_syn"/>
    <property type="match status" value="1"/>
</dbReference>
<dbReference type="NCBIfam" id="NF045515">
    <property type="entry name" value="Glp_gephyrin"/>
    <property type="match status" value="1"/>
</dbReference>
<evidence type="ECO:0000256" key="8">
    <source>
        <dbReference type="ARBA" id="ARBA00047317"/>
    </source>
</evidence>
<dbReference type="SMART" id="SM00852">
    <property type="entry name" value="MoCF_biosynth"/>
    <property type="match status" value="1"/>
</dbReference>
<evidence type="ECO:0000256" key="3">
    <source>
        <dbReference type="ARBA" id="ARBA00010763"/>
    </source>
</evidence>
<sequence length="437" mass="47848">MYQQVGACLKLEGSVNDMDRVDCVNRFHRNAVQVVEAQRRIEQHLNRLDVEEVSLENAYSRTLAEDIIAPDNMPHFRRSGMDGFAIMSSSTRRTSSESPVLLEVIDNIPCGAQPTKALSQRTASRIMTGAMVPENADAVIMLEMTDDFEEQGKTYISIKKEVHPGQNLTPIGHEITMGHCVLQKGIEILAGETALLATFGFSRVKVYKRPTIAIFATGSELLPVDAPLCAGKIRNSNSYMLAALIRGAGGIPLLMGSIPDEADQAQTRILEAFSVADFVITTGGVSVGDYDILVDIFEKWKGKVLFNKVAMRPGSPTSAGVWNDQFLFALSGNPGACFVGFELFVRPVILGMQGIQNRYMRDFTAFLGEDFTKVNAYPRYVRGKFYVIDGKVFVKPVGMDQSSVTVSIKDSDCLIKIPPGGKGMLQGELVCALMLRG</sequence>
<comment type="catalytic activity">
    <reaction evidence="8">
        <text>adenylyl-molybdopterin + molybdate = Mo-molybdopterin + AMP + H(+)</text>
        <dbReference type="Rhea" id="RHEA:35047"/>
        <dbReference type="ChEBI" id="CHEBI:15378"/>
        <dbReference type="ChEBI" id="CHEBI:36264"/>
        <dbReference type="ChEBI" id="CHEBI:62727"/>
        <dbReference type="ChEBI" id="CHEBI:71302"/>
        <dbReference type="ChEBI" id="CHEBI:456215"/>
        <dbReference type="EC" id="2.10.1.1"/>
    </reaction>
</comment>
<dbReference type="CDD" id="cd00887">
    <property type="entry name" value="MoeA"/>
    <property type="match status" value="1"/>
</dbReference>
<dbReference type="InterPro" id="IPR036425">
    <property type="entry name" value="MoaB/Mog-like_dom_sf"/>
</dbReference>
<gene>
    <name evidence="11" type="ORF">C7R92_13400</name>
</gene>
<evidence type="ECO:0000256" key="1">
    <source>
        <dbReference type="ARBA" id="ARBA00002901"/>
    </source>
</evidence>
<comment type="function">
    <text evidence="1 9">Catalyzes the insertion of molybdate into adenylated molybdopterin with the concomitant release of AMP.</text>
</comment>